<reference evidence="1" key="1">
    <citation type="submission" date="2020-06" db="EMBL/GenBank/DDBJ databases">
        <authorList>
            <person name="Li T."/>
            <person name="Hu X."/>
            <person name="Zhang T."/>
            <person name="Song X."/>
            <person name="Zhang H."/>
            <person name="Dai N."/>
            <person name="Sheng W."/>
            <person name="Hou X."/>
            <person name="Wei L."/>
        </authorList>
    </citation>
    <scope>NUCLEOTIDE SEQUENCE</scope>
    <source>
        <strain evidence="1">KEN8</strain>
        <tissue evidence="1">Leaf</tissue>
    </source>
</reference>
<protein>
    <submittedName>
        <fullName evidence="1">Uncharacterized protein</fullName>
    </submittedName>
</protein>
<evidence type="ECO:0000313" key="1">
    <source>
        <dbReference type="EMBL" id="KAL0286753.1"/>
    </source>
</evidence>
<name>A0AAW2IY60_9LAMI</name>
<organism evidence="1">
    <name type="scientific">Sesamum calycinum</name>
    <dbReference type="NCBI Taxonomy" id="2727403"/>
    <lineage>
        <taxon>Eukaryota</taxon>
        <taxon>Viridiplantae</taxon>
        <taxon>Streptophyta</taxon>
        <taxon>Embryophyta</taxon>
        <taxon>Tracheophyta</taxon>
        <taxon>Spermatophyta</taxon>
        <taxon>Magnoliopsida</taxon>
        <taxon>eudicotyledons</taxon>
        <taxon>Gunneridae</taxon>
        <taxon>Pentapetalae</taxon>
        <taxon>asterids</taxon>
        <taxon>lamiids</taxon>
        <taxon>Lamiales</taxon>
        <taxon>Pedaliaceae</taxon>
        <taxon>Sesamum</taxon>
    </lineage>
</organism>
<proteinExistence type="predicted"/>
<gene>
    <name evidence="1" type="ORF">Scaly_2783300</name>
</gene>
<dbReference type="EMBL" id="JACGWM010001856">
    <property type="protein sequence ID" value="KAL0286753.1"/>
    <property type="molecule type" value="Genomic_DNA"/>
</dbReference>
<reference evidence="1" key="2">
    <citation type="journal article" date="2024" name="Plant">
        <title>Genomic evolution and insights into agronomic trait innovations of Sesamum species.</title>
        <authorList>
            <person name="Miao H."/>
            <person name="Wang L."/>
            <person name="Qu L."/>
            <person name="Liu H."/>
            <person name="Sun Y."/>
            <person name="Le M."/>
            <person name="Wang Q."/>
            <person name="Wei S."/>
            <person name="Zheng Y."/>
            <person name="Lin W."/>
            <person name="Duan Y."/>
            <person name="Cao H."/>
            <person name="Xiong S."/>
            <person name="Wang X."/>
            <person name="Wei L."/>
            <person name="Li C."/>
            <person name="Ma Q."/>
            <person name="Ju M."/>
            <person name="Zhao R."/>
            <person name="Li G."/>
            <person name="Mu C."/>
            <person name="Tian Q."/>
            <person name="Mei H."/>
            <person name="Zhang T."/>
            <person name="Gao T."/>
            <person name="Zhang H."/>
        </authorList>
    </citation>
    <scope>NUCLEOTIDE SEQUENCE</scope>
    <source>
        <strain evidence="1">KEN8</strain>
    </source>
</reference>
<accession>A0AAW2IY60</accession>
<dbReference type="AlphaFoldDB" id="A0AAW2IY60"/>
<sequence length="401" mass="45779">MIFTQVQSDDEDDRKSVVSSNYISNGAKEDITQTYDITLIKNGEVEEEDTKDAPVEVEKGVTATIGELKEVNLGNMEDPRSSYTSASLTQEEEETYVVLLHELKDVFAWSYKEMPSLDLKEAVHHLDSRLDESKIDMLFDDHLHILLVFHVHLKRPISSILIFAFLFDLERSFDLVPIPQCQRVLTEVPLNRPLDILERKPAFLSYVHCFSCNASLRIFCEKSFPAIIGKPMILSLEKDILLLNSVRELSVQSKIGWSLMTISTPPILVLFDTIILENNPDRLSEVWAHLKVLLIGVLLVDLVSVRLDPWNEALIGSLLCPDLYFLAFDLDHHDLRLKEVLLELRRKDILLATESICPSGLVWHHMDARARAWSLPKFLSLDDPVEAHWNMCFPPAVVVLE</sequence>
<comment type="caution">
    <text evidence="1">The sequence shown here is derived from an EMBL/GenBank/DDBJ whole genome shotgun (WGS) entry which is preliminary data.</text>
</comment>